<dbReference type="PROSITE" id="PS50181">
    <property type="entry name" value="FBOX"/>
    <property type="match status" value="1"/>
</dbReference>
<dbReference type="InterPro" id="IPR036047">
    <property type="entry name" value="F-box-like_dom_sf"/>
</dbReference>
<gene>
    <name evidence="2" type="ORF">LOCC1_G005732</name>
</gene>
<dbReference type="SUPFAM" id="SSF81383">
    <property type="entry name" value="F-box domain"/>
    <property type="match status" value="1"/>
</dbReference>
<keyword evidence="3" id="KW-1185">Reference proteome</keyword>
<protein>
    <recommendedName>
        <fullName evidence="1">F-box domain-containing protein</fullName>
    </recommendedName>
</protein>
<dbReference type="Proteomes" id="UP000443090">
    <property type="component" value="Unassembled WGS sequence"/>
</dbReference>
<reference evidence="2 3" key="1">
    <citation type="submission" date="2018-05" db="EMBL/GenBank/DDBJ databases">
        <title>Genome sequencing and assembly of the regulated plant pathogen Lachnellula willkommii and related sister species for the development of diagnostic species identification markers.</title>
        <authorList>
            <person name="Giroux E."/>
            <person name="Bilodeau G."/>
        </authorList>
    </citation>
    <scope>NUCLEOTIDE SEQUENCE [LARGE SCALE GENOMIC DNA]</scope>
    <source>
        <strain evidence="2 3">CBS 160.35</strain>
    </source>
</reference>
<comment type="caution">
    <text evidence="2">The sequence shown here is derived from an EMBL/GenBank/DDBJ whole genome shotgun (WGS) entry which is preliminary data.</text>
</comment>
<accession>A0A8H8RRH8</accession>
<dbReference type="EMBL" id="QGMI01000453">
    <property type="protein sequence ID" value="TVY40455.1"/>
    <property type="molecule type" value="Genomic_DNA"/>
</dbReference>
<dbReference type="CDD" id="cd09917">
    <property type="entry name" value="F-box_SF"/>
    <property type="match status" value="1"/>
</dbReference>
<name>A0A8H8RRH8_9HELO</name>
<dbReference type="OrthoDB" id="3642468at2759"/>
<dbReference type="Pfam" id="PF12937">
    <property type="entry name" value="F-box-like"/>
    <property type="match status" value="1"/>
</dbReference>
<proteinExistence type="predicted"/>
<sequence length="201" mass="22393">MRREDPLISANEEPLIDTTTALPLRSKRTSRLQKKRHQKATSTKQTATLWDLPSEILLDILRLLKPSAIFRVSRANQALRAFILEEEERIARQVIETRYAVLAQCFVVPRLLNTLDAEAKAALSDGGRVGASVHGGGNGKKTGYQHIAVPDAGVVCTCLTCLLAWNNICLVVDFAHWQRNLDAGEPIPMIPRGKFPEWNQC</sequence>
<evidence type="ECO:0000313" key="2">
    <source>
        <dbReference type="EMBL" id="TVY40455.1"/>
    </source>
</evidence>
<dbReference type="InterPro" id="IPR001810">
    <property type="entry name" value="F-box_dom"/>
</dbReference>
<dbReference type="AlphaFoldDB" id="A0A8H8RRH8"/>
<feature type="domain" description="F-box" evidence="1">
    <location>
        <begin position="46"/>
        <end position="94"/>
    </location>
</feature>
<organism evidence="2 3">
    <name type="scientific">Lachnellula occidentalis</name>
    <dbReference type="NCBI Taxonomy" id="215460"/>
    <lineage>
        <taxon>Eukaryota</taxon>
        <taxon>Fungi</taxon>
        <taxon>Dikarya</taxon>
        <taxon>Ascomycota</taxon>
        <taxon>Pezizomycotina</taxon>
        <taxon>Leotiomycetes</taxon>
        <taxon>Helotiales</taxon>
        <taxon>Lachnaceae</taxon>
        <taxon>Lachnellula</taxon>
    </lineage>
</organism>
<evidence type="ECO:0000313" key="3">
    <source>
        <dbReference type="Proteomes" id="UP000443090"/>
    </source>
</evidence>
<evidence type="ECO:0000259" key="1">
    <source>
        <dbReference type="PROSITE" id="PS50181"/>
    </source>
</evidence>